<keyword evidence="3" id="KW-1185">Reference proteome</keyword>
<dbReference type="KEGG" id="sgp:SpiGrapes_2352"/>
<sequence length="219" mass="24016">MKKMNRFLLLAVAILFITTTGFADEVKTKYTETGVTSNSEKPYFSFVSYGSLGGGNSFIGGKKPPMAEISSGFQIAPWIAAGVFCAGNPLSNFADANFDLDLANREASYALMSGTEILFTPRSERWLHSIVRIALGGVNVGYLEDLDGEEGYDRANDNRYFYASLSTGVEMNFSKHVRIALRGGWRFVENEYTLGIGKGELSGPEVTISARTLWKTVLD</sequence>
<dbReference type="RefSeq" id="WP_014270967.1">
    <property type="nucleotide sequence ID" value="NC_016633.1"/>
</dbReference>
<feature type="signal peptide" evidence="1">
    <location>
        <begin position="1"/>
        <end position="23"/>
    </location>
</feature>
<keyword evidence="1" id="KW-0732">Signal</keyword>
<accession>G8QSU4</accession>
<gene>
    <name evidence="2" type="ordered locus">SpiGrapes_2352</name>
</gene>
<feature type="chain" id="PRO_5003514218" description="Outer membrane protein beta-barrel domain-containing protein" evidence="1">
    <location>
        <begin position="24"/>
        <end position="219"/>
    </location>
</feature>
<proteinExistence type="predicted"/>
<organism evidence="2 3">
    <name type="scientific">Sphaerochaeta pleomorpha (strain ATCC BAA-1885 / DSM 22778 / Grapes)</name>
    <dbReference type="NCBI Taxonomy" id="158190"/>
    <lineage>
        <taxon>Bacteria</taxon>
        <taxon>Pseudomonadati</taxon>
        <taxon>Spirochaetota</taxon>
        <taxon>Spirochaetia</taxon>
        <taxon>Spirochaetales</taxon>
        <taxon>Sphaerochaetaceae</taxon>
        <taxon>Sphaerochaeta</taxon>
    </lineage>
</organism>
<dbReference type="AlphaFoldDB" id="G8QSU4"/>
<evidence type="ECO:0000313" key="2">
    <source>
        <dbReference type="EMBL" id="AEV30126.1"/>
    </source>
</evidence>
<dbReference type="Proteomes" id="UP000005632">
    <property type="component" value="Chromosome"/>
</dbReference>
<evidence type="ECO:0000313" key="3">
    <source>
        <dbReference type="Proteomes" id="UP000005632"/>
    </source>
</evidence>
<reference evidence="2 3" key="1">
    <citation type="submission" date="2011-11" db="EMBL/GenBank/DDBJ databases">
        <title>Complete sequence of Spirochaeta sp. grapes.</title>
        <authorList>
            <consortium name="US DOE Joint Genome Institute"/>
            <person name="Lucas S."/>
            <person name="Han J."/>
            <person name="Lapidus A."/>
            <person name="Cheng J.-F."/>
            <person name="Goodwin L."/>
            <person name="Pitluck S."/>
            <person name="Peters L."/>
            <person name="Ovchinnikova G."/>
            <person name="Munk A.C."/>
            <person name="Detter J.C."/>
            <person name="Han C."/>
            <person name="Tapia R."/>
            <person name="Land M."/>
            <person name="Hauser L."/>
            <person name="Kyrpides N."/>
            <person name="Ivanova N."/>
            <person name="Pagani I."/>
            <person name="Ritalahtilisa K."/>
            <person name="Loeffler F."/>
            <person name="Woyke T."/>
        </authorList>
    </citation>
    <scope>NUCLEOTIDE SEQUENCE [LARGE SCALE GENOMIC DNA]</scope>
    <source>
        <strain evidence="3">ATCC BAA-1885 / DSM 22778 / Grapes</strain>
    </source>
</reference>
<dbReference type="HOGENOM" id="CLU_1260782_0_0_12"/>
<name>G8QSU4_SPHPG</name>
<evidence type="ECO:0008006" key="4">
    <source>
        <dbReference type="Google" id="ProtNLM"/>
    </source>
</evidence>
<evidence type="ECO:0000256" key="1">
    <source>
        <dbReference type="SAM" id="SignalP"/>
    </source>
</evidence>
<dbReference type="EMBL" id="CP003155">
    <property type="protein sequence ID" value="AEV30126.1"/>
    <property type="molecule type" value="Genomic_DNA"/>
</dbReference>
<protein>
    <recommendedName>
        <fullName evidence="4">Outer membrane protein beta-barrel domain-containing protein</fullName>
    </recommendedName>
</protein>